<evidence type="ECO:0008006" key="3">
    <source>
        <dbReference type="Google" id="ProtNLM"/>
    </source>
</evidence>
<dbReference type="EMBL" id="AM920689">
    <property type="protein sequence ID" value="CAP51986.1"/>
    <property type="molecule type" value="Genomic_DNA"/>
</dbReference>
<reference evidence="1 2" key="1">
    <citation type="journal article" date="2008" name="J. Biotechnol.">
        <title>The genome of Xanthomonas campestris pv. campestris B100 and its use for the reconstruction of metabolic pathways involved in xanthan biosynthesis.</title>
        <authorList>
            <person name="Vorholter F.J."/>
            <person name="Schneiker S."/>
            <person name="Goesmann A."/>
            <person name="Krause L."/>
            <person name="Bekel T."/>
            <person name="Kaiser O."/>
            <person name="Linke B."/>
            <person name="Patschkowski T."/>
            <person name="Ruckert C."/>
            <person name="Schmid J."/>
            <person name="Sidhu V.K."/>
            <person name="Sieber V."/>
            <person name="Tauch A."/>
            <person name="Watt S.A."/>
            <person name="Weisshaar B."/>
            <person name="Becker A."/>
            <person name="Niehaus K."/>
            <person name="Puhler A."/>
        </authorList>
    </citation>
    <scope>NUCLEOTIDE SEQUENCE [LARGE SCALE GENOMIC DNA]</scope>
    <source>
        <strain evidence="1 2">B100</strain>
    </source>
</reference>
<sequence length="79" mass="8686">MTNNDPRASRLINSEATACLVGVALNTLAALVREGDFPAPIRLGPRATFYDRDAVRAWLDYQRDARGTVRRSPGRRSAA</sequence>
<dbReference type="AlphaFoldDB" id="B0RUR7"/>
<gene>
    <name evidence="1" type="ORF">XCCB100_2626</name>
</gene>
<protein>
    <recommendedName>
        <fullName evidence="3">AlpA family phage regulatory protein</fullName>
    </recommendedName>
</protein>
<dbReference type="KEGG" id="xca:xcc-b100_2626"/>
<accession>B0RUR7</accession>
<organism evidence="1 2">
    <name type="scientific">Xanthomonas campestris pv. campestris (strain B100)</name>
    <dbReference type="NCBI Taxonomy" id="509169"/>
    <lineage>
        <taxon>Bacteria</taxon>
        <taxon>Pseudomonadati</taxon>
        <taxon>Pseudomonadota</taxon>
        <taxon>Gammaproteobacteria</taxon>
        <taxon>Lysobacterales</taxon>
        <taxon>Lysobacteraceae</taxon>
        <taxon>Xanthomonas</taxon>
    </lineage>
</organism>
<dbReference type="HOGENOM" id="CLU_196915_0_0_6"/>
<name>B0RUR7_XANCB</name>
<evidence type="ECO:0000313" key="1">
    <source>
        <dbReference type="EMBL" id="CAP51986.1"/>
    </source>
</evidence>
<proteinExistence type="predicted"/>
<dbReference type="Proteomes" id="UP000001188">
    <property type="component" value="Chromosome"/>
</dbReference>
<evidence type="ECO:0000313" key="2">
    <source>
        <dbReference type="Proteomes" id="UP000001188"/>
    </source>
</evidence>